<dbReference type="GO" id="GO:0003700">
    <property type="term" value="F:DNA-binding transcription factor activity"/>
    <property type="evidence" value="ECO:0007669"/>
    <property type="project" value="TreeGrafter"/>
</dbReference>
<feature type="domain" description="IclR-ED" evidence="5">
    <location>
        <begin position="73"/>
        <end position="256"/>
    </location>
</feature>
<sequence length="262" mass="29264">MVVHKKQIQTGTLGKALALLDLIATSREPLRFIDLLHLSGQPRGTLHRQLSHLLEEGLICLNDETGTYELGIRLLNWAALTWSRSSLRQVAEPFLKSIHDRTNETVHLAVLRGERVVYLDKVESRQAVRMHSQIGNTSPVYCTGVGKAMLSVLEDKTLEELAKRIEFKRYTEHTLANASALLLEVNDIRVQGYAEDREEHEVGIRCVAAPIISAKGQLQGGISVTAPVFRLQVGQLEQWQLWVKETAQAISAQLATRMGPYA</sequence>
<dbReference type="GO" id="GO:0045892">
    <property type="term" value="P:negative regulation of DNA-templated transcription"/>
    <property type="evidence" value="ECO:0007669"/>
    <property type="project" value="TreeGrafter"/>
</dbReference>
<dbReference type="InterPro" id="IPR029016">
    <property type="entry name" value="GAF-like_dom_sf"/>
</dbReference>
<dbReference type="Gene3D" id="3.30.450.40">
    <property type="match status" value="1"/>
</dbReference>
<dbReference type="Gene3D" id="1.10.10.10">
    <property type="entry name" value="Winged helix-like DNA-binding domain superfamily/Winged helix DNA-binding domain"/>
    <property type="match status" value="1"/>
</dbReference>
<keyword evidence="2" id="KW-0238">DNA-binding</keyword>
<evidence type="ECO:0000256" key="2">
    <source>
        <dbReference type="ARBA" id="ARBA00023125"/>
    </source>
</evidence>
<dbReference type="InterPro" id="IPR050707">
    <property type="entry name" value="HTH_MetabolicPath_Reg"/>
</dbReference>
<dbReference type="InterPro" id="IPR036388">
    <property type="entry name" value="WH-like_DNA-bd_sf"/>
</dbReference>
<dbReference type="STRING" id="92487.SAMN02745130_01564"/>
<dbReference type="AlphaFoldDB" id="A0A1T4WEG2"/>
<reference evidence="6 7" key="1">
    <citation type="submission" date="2017-02" db="EMBL/GenBank/DDBJ databases">
        <authorList>
            <person name="Peterson S.W."/>
        </authorList>
    </citation>
    <scope>NUCLEOTIDE SEQUENCE [LARGE SCALE GENOMIC DNA]</scope>
    <source>
        <strain evidence="6 7">ATCC 49788</strain>
    </source>
</reference>
<dbReference type="PROSITE" id="PS51078">
    <property type="entry name" value="ICLR_ED"/>
    <property type="match status" value="1"/>
</dbReference>
<keyword evidence="3" id="KW-0804">Transcription</keyword>
<evidence type="ECO:0000259" key="4">
    <source>
        <dbReference type="PROSITE" id="PS51077"/>
    </source>
</evidence>
<evidence type="ECO:0000259" key="5">
    <source>
        <dbReference type="PROSITE" id="PS51078"/>
    </source>
</evidence>
<dbReference type="Pfam" id="PF01614">
    <property type="entry name" value="IclR_C"/>
    <property type="match status" value="1"/>
</dbReference>
<evidence type="ECO:0000313" key="7">
    <source>
        <dbReference type="Proteomes" id="UP000190460"/>
    </source>
</evidence>
<keyword evidence="1" id="KW-0805">Transcription regulation</keyword>
<accession>A0A1T4WEG2</accession>
<dbReference type="SUPFAM" id="SSF55781">
    <property type="entry name" value="GAF domain-like"/>
    <property type="match status" value="1"/>
</dbReference>
<gene>
    <name evidence="6" type="ORF">SAMN02745130_01564</name>
</gene>
<dbReference type="Proteomes" id="UP000190460">
    <property type="component" value="Unassembled WGS sequence"/>
</dbReference>
<dbReference type="InterPro" id="IPR014757">
    <property type="entry name" value="Tscrpt_reg_IclR_C"/>
</dbReference>
<protein>
    <submittedName>
        <fullName evidence="6">Transcriptional regulator, IclR family</fullName>
    </submittedName>
</protein>
<keyword evidence="7" id="KW-1185">Reference proteome</keyword>
<dbReference type="GO" id="GO:0003677">
    <property type="term" value="F:DNA binding"/>
    <property type="evidence" value="ECO:0007669"/>
    <property type="project" value="UniProtKB-KW"/>
</dbReference>
<dbReference type="OrthoDB" id="9807558at2"/>
<evidence type="ECO:0000256" key="3">
    <source>
        <dbReference type="ARBA" id="ARBA00023163"/>
    </source>
</evidence>
<evidence type="ECO:0000313" key="6">
    <source>
        <dbReference type="EMBL" id="SKA75693.1"/>
    </source>
</evidence>
<proteinExistence type="predicted"/>
<dbReference type="SUPFAM" id="SSF46785">
    <property type="entry name" value="Winged helix' DNA-binding domain"/>
    <property type="match status" value="1"/>
</dbReference>
<evidence type="ECO:0000256" key="1">
    <source>
        <dbReference type="ARBA" id="ARBA00023015"/>
    </source>
</evidence>
<dbReference type="EMBL" id="FUYB01000005">
    <property type="protein sequence ID" value="SKA75693.1"/>
    <property type="molecule type" value="Genomic_DNA"/>
</dbReference>
<dbReference type="PANTHER" id="PTHR30136">
    <property type="entry name" value="HELIX-TURN-HELIX TRANSCRIPTIONAL REGULATOR, ICLR FAMILY"/>
    <property type="match status" value="1"/>
</dbReference>
<dbReference type="InterPro" id="IPR036390">
    <property type="entry name" value="WH_DNA-bd_sf"/>
</dbReference>
<dbReference type="SMART" id="SM00346">
    <property type="entry name" value="HTH_ICLR"/>
    <property type="match status" value="1"/>
</dbReference>
<dbReference type="InterPro" id="IPR005471">
    <property type="entry name" value="Tscrpt_reg_IclR_N"/>
</dbReference>
<organism evidence="6 7">
    <name type="scientific">Thiothrix eikelboomii</name>
    <dbReference type="NCBI Taxonomy" id="92487"/>
    <lineage>
        <taxon>Bacteria</taxon>
        <taxon>Pseudomonadati</taxon>
        <taxon>Pseudomonadota</taxon>
        <taxon>Gammaproteobacteria</taxon>
        <taxon>Thiotrichales</taxon>
        <taxon>Thiotrichaceae</taxon>
        <taxon>Thiothrix</taxon>
    </lineage>
</organism>
<dbReference type="PANTHER" id="PTHR30136:SF35">
    <property type="entry name" value="HTH-TYPE TRANSCRIPTIONAL REGULATOR RV1719"/>
    <property type="match status" value="1"/>
</dbReference>
<feature type="domain" description="HTH iclR-type" evidence="4">
    <location>
        <begin position="10"/>
        <end position="72"/>
    </location>
</feature>
<dbReference type="PROSITE" id="PS51077">
    <property type="entry name" value="HTH_ICLR"/>
    <property type="match status" value="1"/>
</dbReference>
<name>A0A1T4WEG2_9GAMM</name>
<dbReference type="Pfam" id="PF09339">
    <property type="entry name" value="HTH_IclR"/>
    <property type="match status" value="1"/>
</dbReference>
<dbReference type="RefSeq" id="WP_078922028.1">
    <property type="nucleotide sequence ID" value="NZ_FUYB01000005.1"/>
</dbReference>